<evidence type="ECO:0000313" key="3">
    <source>
        <dbReference type="EMBL" id="KXT06851.1"/>
    </source>
</evidence>
<dbReference type="Proteomes" id="UP000070133">
    <property type="component" value="Unassembled WGS sequence"/>
</dbReference>
<dbReference type="GO" id="GO:0005737">
    <property type="term" value="C:cytoplasm"/>
    <property type="evidence" value="ECO:0007669"/>
    <property type="project" value="TreeGrafter"/>
</dbReference>
<dbReference type="InterPro" id="IPR050791">
    <property type="entry name" value="Aldo-Keto_reductase"/>
</dbReference>
<dbReference type="SUPFAM" id="SSF51430">
    <property type="entry name" value="NAD(P)-linked oxidoreductase"/>
    <property type="match status" value="1"/>
</dbReference>
<reference evidence="3 4" key="1">
    <citation type="submission" date="2015-07" db="EMBL/GenBank/DDBJ databases">
        <title>Comparative genomics of the Sigatoka disease complex on banana suggests a link between parallel evolutionary changes in Pseudocercospora fijiensis and Pseudocercospora eumusae and increased virulence on the banana host.</title>
        <authorList>
            <person name="Chang T.-C."/>
            <person name="Salvucci A."/>
            <person name="Crous P.W."/>
            <person name="Stergiopoulos I."/>
        </authorList>
    </citation>
    <scope>NUCLEOTIDE SEQUENCE [LARGE SCALE GENOMIC DNA]</scope>
    <source>
        <strain evidence="3 4">CBS 114824</strain>
    </source>
</reference>
<name>A0A139HWK3_9PEZI</name>
<comment type="caution">
    <text evidence="3">The sequence shown here is derived from an EMBL/GenBank/DDBJ whole genome shotgun (WGS) entry which is preliminary data.</text>
</comment>
<proteinExistence type="predicted"/>
<keyword evidence="1" id="KW-0560">Oxidoreductase</keyword>
<gene>
    <name evidence="3" type="ORF">AC578_7182</name>
</gene>
<dbReference type="PANTHER" id="PTHR43625">
    <property type="entry name" value="AFLATOXIN B1 ALDEHYDE REDUCTASE"/>
    <property type="match status" value="1"/>
</dbReference>
<dbReference type="OrthoDB" id="37537at2759"/>
<dbReference type="PANTHER" id="PTHR43625:SF40">
    <property type="entry name" value="ALDO-KETO REDUCTASE YAKC [NADP(+)]"/>
    <property type="match status" value="1"/>
</dbReference>
<dbReference type="CDD" id="cd19144">
    <property type="entry name" value="AKR_AKR13A1"/>
    <property type="match status" value="1"/>
</dbReference>
<dbReference type="Pfam" id="PF00248">
    <property type="entry name" value="Aldo_ket_red"/>
    <property type="match status" value="1"/>
</dbReference>
<dbReference type="InterPro" id="IPR023210">
    <property type="entry name" value="NADP_OxRdtase_dom"/>
</dbReference>
<dbReference type="Gene3D" id="3.20.20.100">
    <property type="entry name" value="NADP-dependent oxidoreductase domain"/>
    <property type="match status" value="1"/>
</dbReference>
<organism evidence="3 4">
    <name type="scientific">Pseudocercospora eumusae</name>
    <dbReference type="NCBI Taxonomy" id="321146"/>
    <lineage>
        <taxon>Eukaryota</taxon>
        <taxon>Fungi</taxon>
        <taxon>Dikarya</taxon>
        <taxon>Ascomycota</taxon>
        <taxon>Pezizomycotina</taxon>
        <taxon>Dothideomycetes</taxon>
        <taxon>Dothideomycetidae</taxon>
        <taxon>Mycosphaerellales</taxon>
        <taxon>Mycosphaerellaceae</taxon>
        <taxon>Pseudocercospora</taxon>
    </lineage>
</organism>
<dbReference type="AlphaFoldDB" id="A0A139HWK3"/>
<accession>A0A139HWK3</accession>
<evidence type="ECO:0000313" key="4">
    <source>
        <dbReference type="Proteomes" id="UP000070133"/>
    </source>
</evidence>
<protein>
    <recommendedName>
        <fullName evidence="2">NADP-dependent oxidoreductase domain-containing protein</fullName>
    </recommendedName>
</protein>
<dbReference type="GO" id="GO:0016491">
    <property type="term" value="F:oxidoreductase activity"/>
    <property type="evidence" value="ECO:0007669"/>
    <property type="project" value="UniProtKB-KW"/>
</dbReference>
<sequence>MRSNNFGASGKYWNGSCRRYEEDTSSLFPSHLMLLLQPFPRTLSRTTTPTPITQTRKMEAVKNAVGKATGGAIGNKLPTRKLGKNGPYVTALGFGTMGLSAFYGKPKPDNERFAVLDKCYEEGELFWDSADVYQDSEDLLGKWFQQNPGKREHIFLATKFANRRDENNQPFADSSPEYCRQACEKSLFRLGLPFIDLYYAHRLDGKTPIEKTVEEMKKLKQEGKIKYLGLSECSSESLRRACKVEHIDAVQVEYSPFSLDIESPQIGLLKTCRELGVAVVAYSPIGRGMLGGTIRSPKDFEEGDFRTFAPRFSEENFPKNLELVDRITELAQKKGVTPSQLTLAWILAQGDDFFPIPGTTNINRLVENMGSLKIKLSPEEEKEIRKACENATISGGRYPEAFAKALFADTPPL</sequence>
<dbReference type="STRING" id="321146.A0A139HWK3"/>
<dbReference type="EMBL" id="LFZN01000004">
    <property type="protein sequence ID" value="KXT06851.1"/>
    <property type="molecule type" value="Genomic_DNA"/>
</dbReference>
<feature type="domain" description="NADP-dependent oxidoreductase" evidence="2">
    <location>
        <begin position="92"/>
        <end position="387"/>
    </location>
</feature>
<evidence type="ECO:0000259" key="2">
    <source>
        <dbReference type="Pfam" id="PF00248"/>
    </source>
</evidence>
<dbReference type="InterPro" id="IPR036812">
    <property type="entry name" value="NAD(P)_OxRdtase_dom_sf"/>
</dbReference>
<evidence type="ECO:0000256" key="1">
    <source>
        <dbReference type="ARBA" id="ARBA00023002"/>
    </source>
</evidence>
<keyword evidence="4" id="KW-1185">Reference proteome</keyword>